<accession>A0A9P6IMP9</accession>
<feature type="repeat" description="WD" evidence="3">
    <location>
        <begin position="1126"/>
        <end position="1167"/>
    </location>
</feature>
<dbReference type="Pfam" id="PF00400">
    <property type="entry name" value="WD40"/>
    <property type="match status" value="13"/>
</dbReference>
<dbReference type="InterPro" id="IPR019775">
    <property type="entry name" value="WD40_repeat_CS"/>
</dbReference>
<evidence type="ECO:0000259" key="4">
    <source>
        <dbReference type="Pfam" id="PF05729"/>
    </source>
</evidence>
<dbReference type="InterPro" id="IPR027417">
    <property type="entry name" value="P-loop_NTPase"/>
</dbReference>
<feature type="non-terminal residue" evidence="6">
    <location>
        <position position="1772"/>
    </location>
</feature>
<dbReference type="SMART" id="SM00320">
    <property type="entry name" value="WD40"/>
    <property type="match status" value="15"/>
</dbReference>
<evidence type="ECO:0008006" key="8">
    <source>
        <dbReference type="Google" id="ProtNLM"/>
    </source>
</evidence>
<feature type="domain" description="Arm-like repeat" evidence="5">
    <location>
        <begin position="63"/>
        <end position="440"/>
    </location>
</feature>
<evidence type="ECO:0000256" key="2">
    <source>
        <dbReference type="ARBA" id="ARBA00022737"/>
    </source>
</evidence>
<evidence type="ECO:0000256" key="3">
    <source>
        <dbReference type="PROSITE-ProRule" id="PRU00221"/>
    </source>
</evidence>
<feature type="repeat" description="WD" evidence="3">
    <location>
        <begin position="1514"/>
        <end position="1555"/>
    </location>
</feature>
<dbReference type="InterPro" id="IPR056251">
    <property type="entry name" value="Arm_rpt_dom"/>
</dbReference>
<feature type="repeat" description="WD" evidence="3">
    <location>
        <begin position="1486"/>
        <end position="1514"/>
    </location>
</feature>
<evidence type="ECO:0000256" key="1">
    <source>
        <dbReference type="ARBA" id="ARBA00022574"/>
    </source>
</evidence>
<dbReference type="Gene3D" id="3.40.50.300">
    <property type="entry name" value="P-loop containing nucleotide triphosphate hydrolases"/>
    <property type="match status" value="1"/>
</dbReference>
<feature type="repeat" description="WD" evidence="3">
    <location>
        <begin position="1294"/>
        <end position="1328"/>
    </location>
</feature>
<dbReference type="Pfam" id="PF23948">
    <property type="entry name" value="ARM_5"/>
    <property type="match status" value="1"/>
</dbReference>
<dbReference type="EMBL" id="JAAAHW010009524">
    <property type="protein sequence ID" value="KAF9939519.1"/>
    <property type="molecule type" value="Genomic_DNA"/>
</dbReference>
<evidence type="ECO:0000313" key="6">
    <source>
        <dbReference type="EMBL" id="KAF9939519.1"/>
    </source>
</evidence>
<dbReference type="SUPFAM" id="SSF50998">
    <property type="entry name" value="Quinoprotein alcohol dehydrogenase-like"/>
    <property type="match status" value="2"/>
</dbReference>
<evidence type="ECO:0000313" key="7">
    <source>
        <dbReference type="Proteomes" id="UP000749646"/>
    </source>
</evidence>
<feature type="repeat" description="WD" evidence="3">
    <location>
        <begin position="1420"/>
        <end position="1461"/>
    </location>
</feature>
<organism evidence="6 7">
    <name type="scientific">Modicella reniformis</name>
    <dbReference type="NCBI Taxonomy" id="1440133"/>
    <lineage>
        <taxon>Eukaryota</taxon>
        <taxon>Fungi</taxon>
        <taxon>Fungi incertae sedis</taxon>
        <taxon>Mucoromycota</taxon>
        <taxon>Mortierellomycotina</taxon>
        <taxon>Mortierellomycetes</taxon>
        <taxon>Mortierellales</taxon>
        <taxon>Mortierellaceae</taxon>
        <taxon>Modicella</taxon>
    </lineage>
</organism>
<dbReference type="InterPro" id="IPR001680">
    <property type="entry name" value="WD40_rpt"/>
</dbReference>
<keyword evidence="1 3" id="KW-0853">WD repeat</keyword>
<dbReference type="PROSITE" id="PS50294">
    <property type="entry name" value="WD_REPEATS_REGION"/>
    <property type="match status" value="10"/>
</dbReference>
<protein>
    <recommendedName>
        <fullName evidence="8">WD40 repeat-containing protein</fullName>
    </recommendedName>
</protein>
<name>A0A9P6IMP9_9FUNG</name>
<evidence type="ECO:0000259" key="5">
    <source>
        <dbReference type="Pfam" id="PF23948"/>
    </source>
</evidence>
<reference evidence="6" key="1">
    <citation type="journal article" date="2020" name="Fungal Divers.">
        <title>Resolving the Mortierellaceae phylogeny through synthesis of multi-gene phylogenetics and phylogenomics.</title>
        <authorList>
            <person name="Vandepol N."/>
            <person name="Liber J."/>
            <person name="Desiro A."/>
            <person name="Na H."/>
            <person name="Kennedy M."/>
            <person name="Barry K."/>
            <person name="Grigoriev I.V."/>
            <person name="Miller A.N."/>
            <person name="O'Donnell K."/>
            <person name="Stajich J.E."/>
            <person name="Bonito G."/>
        </authorList>
    </citation>
    <scope>NUCLEOTIDE SEQUENCE</scope>
    <source>
        <strain evidence="6">MES-2147</strain>
    </source>
</reference>
<dbReference type="InterPro" id="IPR007111">
    <property type="entry name" value="NACHT_NTPase"/>
</dbReference>
<sequence>MMLIPQHIFAENVTPPTIVPNKLPETDKRLINTPQLAYCLSLLKASHHLLDDNILEPTARNWLQAIEKDDDEQERLKMLATDVIRAYKRDELKDAKTVTEIVSLSPALDKDTFRDLLSQFYDGVAQSDLLNFHQLDGLAQLIQGADDPGYLDADDLVKILGLINTRLSETHKQSPRHIYQLTATAARVLDAMADTNVTGLDREKLHEPLTSYMDGLKGSSDPYLVYQAAYAYQALLCVPDDETLWQATLRRTGKVIKGVSGLVSAVKGLDLKEFIDGLMDIQQGITGAKEVVQLVKTAYKGMENGVQFMNCLKEGLSFQRKSAWYPALRGADALIRDGEFASFKKLICEAPCRLDPAFQWGVCQRLGEIAANSTWDTHIRRNAVAFLGEIYRNDVIWGQQLVVKEWILDILTQLSLLSESALQVAESLLQELKSTSDTKDQTLGKKDSIAYLLKVTLPTLGSPSLLDRVQNKPDVESNLRQLRKQRVKERGDTVYIQPQAKPNLQASDDTRFPLMENVKEFLNSHQKVFLLLGDSGAGKSTFHKTLEYDLWQSYKKNTGIIPLHINLPAIDKPEQDMIAKQLRKAEFTEPEIRELKIHRKFILICDGYDESQQTHNLYVSNRLNQPREWIAQMIISCRSEYIGVDYRHRFQPGDRNNQQSAAASELFQEAVMMPFSEDQVEDYIDQYVIIRQPLWEAKEYKEALDLIPSLNELVKNPFLMTLSLEVLPRIVDPGQPLSLTRVTRMALYDQFIEHWLERGKKRLSEKELSPLAKAAFDSLVDEGFTQNGIDFLKKLAVAIYKEQDGQPIINYSRFKDENSWKAAFFSREDEKQLLREACPLTRSGNQHRFVHRSLLEYGLALAIFDPKDWKEKQVVSGSVLVRRRSTSSVYSFDMGERLEEKALSLDQEKDKEKEGPDLNSPLAWRYYVNEPSLLQFLEERVQQEPIFKQQLLSYIEHSKSNKKWRTAAANAITILVRAGEQFIGTDLRGIRIPGADLSYGMFDSAQLQGADLRRAHLRNIWLRQADLSGAQMSSVQFGEQPFLKQDSHVHSCAYSPDGKAFAVGLGRGDINVYDTSSWDTVWTLKGLEKKGVSGIMFSPNSNRIASGSSTTVRLWDFETGLCINTFTGHEDSINDVAYSQQGDRIASASGDKTVRVWNVETGECLHTLTGHTDQIWSVAFSPNGNQIASSSADCRIRLWDAETGICSLVLNPESWHVMSVIYSPRGEMVASGGMDDTISLWDVETGTCRCNLSGHSDSVNSVAFSPQGDLIASASNDNTVRLWDIESETCRQVFTGHTDFVRSVVFSPEGDHIASGSSDTNVRMWDLRIETSHHVSNDQRSKALILKYSEKVRQVATGFDDGMIQLRDVDTGTCLQTLWDHDDTIRSIVFSTLGDTLASASDDQTVRLWDVKTGTCHRILTDPDNRVSVVMYSPRGDQVASGNDYGTLRLWDVETGQCRLSLEGHTRPVAGIAYSLKGGDQNNNNNNNNNIIITGSWDKTLRLWNAETGDYRILTGHDDIINSIAYSPHGDLVASASDDKTVRLWDVETGVCRHVLSGHVNMIPIVTYSPRGDQVASGDEDGLVKLWGVETGECLHTLNGHSQGIATVAYSSKGELVASGSGDSTVRIWDVVSGQCRAVLQEFQSTINDIVWSSSSSSSSRSDDDVNYFMTGCDDGSVRQWRLIEDGVGGSGGGDQCLLIRLCWSSKNDALTVKEASIQGVRGLSQPNKQLLKQLGSVGEPFHPFRESSNKLITMASVISKLKLEDEANSTN</sequence>
<feature type="repeat" description="WD" evidence="3">
    <location>
        <begin position="1556"/>
        <end position="1597"/>
    </location>
</feature>
<dbReference type="PROSITE" id="PS00678">
    <property type="entry name" value="WD_REPEATS_1"/>
    <property type="match status" value="9"/>
</dbReference>
<feature type="repeat" description="WD" evidence="3">
    <location>
        <begin position="1378"/>
        <end position="1419"/>
    </location>
</feature>
<dbReference type="InterPro" id="IPR020472">
    <property type="entry name" value="WD40_PAC1"/>
</dbReference>
<dbReference type="InterPro" id="IPR001646">
    <property type="entry name" value="5peptide_repeat"/>
</dbReference>
<dbReference type="PANTHER" id="PTHR19848:SF8">
    <property type="entry name" value="F-BOX AND WD REPEAT DOMAIN CONTAINING 7"/>
    <property type="match status" value="1"/>
</dbReference>
<dbReference type="Gene3D" id="2.130.10.10">
    <property type="entry name" value="YVTN repeat-like/Quinoprotein amine dehydrogenase"/>
    <property type="match status" value="6"/>
</dbReference>
<dbReference type="SUPFAM" id="SSF52540">
    <property type="entry name" value="P-loop containing nucleoside triphosphate hydrolases"/>
    <property type="match status" value="1"/>
</dbReference>
<feature type="repeat" description="WD" evidence="3">
    <location>
        <begin position="1598"/>
        <end position="1639"/>
    </location>
</feature>
<dbReference type="PRINTS" id="PR00320">
    <property type="entry name" value="GPROTEINBRPT"/>
</dbReference>
<proteinExistence type="predicted"/>
<dbReference type="CDD" id="cd00200">
    <property type="entry name" value="WD40"/>
    <property type="match status" value="2"/>
</dbReference>
<feature type="repeat" description="WD" evidence="3">
    <location>
        <begin position="1168"/>
        <end position="1204"/>
    </location>
</feature>
<keyword evidence="2" id="KW-0677">Repeat</keyword>
<dbReference type="OrthoDB" id="538223at2759"/>
<comment type="caution">
    <text evidence="6">The sequence shown here is derived from an EMBL/GenBank/DDBJ whole genome shotgun (WGS) entry which is preliminary data.</text>
</comment>
<feature type="repeat" description="WD" evidence="3">
    <location>
        <begin position="1252"/>
        <end position="1293"/>
    </location>
</feature>
<gene>
    <name evidence="6" type="ORF">BGZ65_010271</name>
</gene>
<dbReference type="PROSITE" id="PS50082">
    <property type="entry name" value="WD_REPEATS_2"/>
    <property type="match status" value="11"/>
</dbReference>
<dbReference type="SUPFAM" id="SSF141571">
    <property type="entry name" value="Pentapeptide repeat-like"/>
    <property type="match status" value="1"/>
</dbReference>
<feature type="repeat" description="WD" evidence="3">
    <location>
        <begin position="1210"/>
        <end position="1251"/>
    </location>
</feature>
<dbReference type="Gene3D" id="2.160.20.80">
    <property type="entry name" value="E3 ubiquitin-protein ligase SopA"/>
    <property type="match status" value="1"/>
</dbReference>
<dbReference type="Pfam" id="PF05729">
    <property type="entry name" value="NACHT"/>
    <property type="match status" value="1"/>
</dbReference>
<keyword evidence="7" id="KW-1185">Reference proteome</keyword>
<dbReference type="Pfam" id="PF00805">
    <property type="entry name" value="Pentapeptide"/>
    <property type="match status" value="1"/>
</dbReference>
<dbReference type="PANTHER" id="PTHR19848">
    <property type="entry name" value="WD40 REPEAT PROTEIN"/>
    <property type="match status" value="1"/>
</dbReference>
<dbReference type="InterPro" id="IPR011047">
    <property type="entry name" value="Quinoprotein_ADH-like_sf"/>
</dbReference>
<dbReference type="InterPro" id="IPR015943">
    <property type="entry name" value="WD40/YVTN_repeat-like_dom_sf"/>
</dbReference>
<feature type="domain" description="NACHT" evidence="4">
    <location>
        <begin position="528"/>
        <end position="687"/>
    </location>
</feature>
<dbReference type="Proteomes" id="UP000749646">
    <property type="component" value="Unassembled WGS sequence"/>
</dbReference>